<dbReference type="AlphaFoldDB" id="A0A0D0E4P0"/>
<proteinExistence type="predicted"/>
<evidence type="ECO:0000313" key="1">
    <source>
        <dbReference type="EMBL" id="KIK96209.1"/>
    </source>
</evidence>
<sequence>MACHCYSHQCRVSGHVGLMEITTTFEPLLGRFQIGSFLPAGGTASTMGCGGKSRTPRNILNHDFVIERLLMFIWKKHPAEPVTGRNVGPLSWHSSSTSFFTRGCASCGRRPWCLIYIQLTSLTDGLGGCNLGSNALQRYIEFTYLFMVPGSMP</sequence>
<protein>
    <submittedName>
        <fullName evidence="1">Uncharacterized protein</fullName>
    </submittedName>
</protein>
<organism evidence="1 2">
    <name type="scientific">Paxillus rubicundulus Ve08.2h10</name>
    <dbReference type="NCBI Taxonomy" id="930991"/>
    <lineage>
        <taxon>Eukaryota</taxon>
        <taxon>Fungi</taxon>
        <taxon>Dikarya</taxon>
        <taxon>Basidiomycota</taxon>
        <taxon>Agaricomycotina</taxon>
        <taxon>Agaricomycetes</taxon>
        <taxon>Agaricomycetidae</taxon>
        <taxon>Boletales</taxon>
        <taxon>Paxilineae</taxon>
        <taxon>Paxillaceae</taxon>
        <taxon>Paxillus</taxon>
    </lineage>
</organism>
<accession>A0A0D0E4P0</accession>
<keyword evidence="2" id="KW-1185">Reference proteome</keyword>
<dbReference type="InParanoid" id="A0A0D0E4P0"/>
<evidence type="ECO:0000313" key="2">
    <source>
        <dbReference type="Proteomes" id="UP000054538"/>
    </source>
</evidence>
<dbReference type="Proteomes" id="UP000054538">
    <property type="component" value="Unassembled WGS sequence"/>
</dbReference>
<gene>
    <name evidence="1" type="ORF">PAXRUDRAFT_324759</name>
</gene>
<reference evidence="2" key="2">
    <citation type="submission" date="2015-01" db="EMBL/GenBank/DDBJ databases">
        <title>Evolutionary Origins and Diversification of the Mycorrhizal Mutualists.</title>
        <authorList>
            <consortium name="DOE Joint Genome Institute"/>
            <consortium name="Mycorrhizal Genomics Consortium"/>
            <person name="Kohler A."/>
            <person name="Kuo A."/>
            <person name="Nagy L.G."/>
            <person name="Floudas D."/>
            <person name="Copeland A."/>
            <person name="Barry K.W."/>
            <person name="Cichocki N."/>
            <person name="Veneault-Fourrey C."/>
            <person name="LaButti K."/>
            <person name="Lindquist E.A."/>
            <person name="Lipzen A."/>
            <person name="Lundell T."/>
            <person name="Morin E."/>
            <person name="Murat C."/>
            <person name="Riley R."/>
            <person name="Ohm R."/>
            <person name="Sun H."/>
            <person name="Tunlid A."/>
            <person name="Henrissat B."/>
            <person name="Grigoriev I.V."/>
            <person name="Hibbett D.S."/>
            <person name="Martin F."/>
        </authorList>
    </citation>
    <scope>NUCLEOTIDE SEQUENCE [LARGE SCALE GENOMIC DNA]</scope>
    <source>
        <strain evidence="2">Ve08.2h10</strain>
    </source>
</reference>
<reference evidence="1 2" key="1">
    <citation type="submission" date="2014-04" db="EMBL/GenBank/DDBJ databases">
        <authorList>
            <consortium name="DOE Joint Genome Institute"/>
            <person name="Kuo A."/>
            <person name="Kohler A."/>
            <person name="Jargeat P."/>
            <person name="Nagy L.G."/>
            <person name="Floudas D."/>
            <person name="Copeland A."/>
            <person name="Barry K.W."/>
            <person name="Cichocki N."/>
            <person name="Veneault-Fourrey C."/>
            <person name="LaButti K."/>
            <person name="Lindquist E.A."/>
            <person name="Lipzen A."/>
            <person name="Lundell T."/>
            <person name="Morin E."/>
            <person name="Murat C."/>
            <person name="Sun H."/>
            <person name="Tunlid A."/>
            <person name="Henrissat B."/>
            <person name="Grigoriev I.V."/>
            <person name="Hibbett D.S."/>
            <person name="Martin F."/>
            <person name="Nordberg H.P."/>
            <person name="Cantor M.N."/>
            <person name="Hua S.X."/>
        </authorList>
    </citation>
    <scope>NUCLEOTIDE SEQUENCE [LARGE SCALE GENOMIC DNA]</scope>
    <source>
        <strain evidence="1 2">Ve08.2h10</strain>
    </source>
</reference>
<dbReference type="HOGENOM" id="CLU_1713885_0_0_1"/>
<name>A0A0D0E4P0_9AGAM</name>
<dbReference type="EMBL" id="KN824998">
    <property type="protein sequence ID" value="KIK96209.1"/>
    <property type="molecule type" value="Genomic_DNA"/>
</dbReference>